<dbReference type="Gene3D" id="3.50.50.60">
    <property type="entry name" value="FAD/NAD(P)-binding domain"/>
    <property type="match status" value="3"/>
</dbReference>
<dbReference type="Gene3D" id="1.10.10.1100">
    <property type="entry name" value="BFD-like [2Fe-2S]-binding domain"/>
    <property type="match status" value="1"/>
</dbReference>
<evidence type="ECO:0000259" key="3">
    <source>
        <dbReference type="Pfam" id="PF07992"/>
    </source>
</evidence>
<dbReference type="SUPFAM" id="SSF51905">
    <property type="entry name" value="FAD/NAD(P)-binding domain"/>
    <property type="match status" value="1"/>
</dbReference>
<dbReference type="PANTHER" id="PTHR42949">
    <property type="entry name" value="ANAEROBIC GLYCEROL-3-PHOSPHATE DEHYDROGENASE SUBUNIT B"/>
    <property type="match status" value="1"/>
</dbReference>
<dbReference type="InterPro" id="IPR023753">
    <property type="entry name" value="FAD/NAD-binding_dom"/>
</dbReference>
<name>A0A437M416_9PROT</name>
<dbReference type="Proteomes" id="UP000282957">
    <property type="component" value="Unassembled WGS sequence"/>
</dbReference>
<dbReference type="InterPro" id="IPR007419">
    <property type="entry name" value="BFD-like_2Fe2S-bd_dom"/>
</dbReference>
<dbReference type="PRINTS" id="PR00469">
    <property type="entry name" value="PNDRDTASEII"/>
</dbReference>
<dbReference type="InterPro" id="IPR017224">
    <property type="entry name" value="Opine_Oxase_asu/HCN_bsu"/>
</dbReference>
<dbReference type="InterPro" id="IPR041854">
    <property type="entry name" value="BFD-like_2Fe2S-bd_dom_sf"/>
</dbReference>
<dbReference type="CDD" id="cd19946">
    <property type="entry name" value="GlpA-like_Fer2_BFD-like"/>
    <property type="match status" value="1"/>
</dbReference>
<dbReference type="RefSeq" id="WP_127789068.1">
    <property type="nucleotide sequence ID" value="NZ_SACL01000007.1"/>
</dbReference>
<dbReference type="PANTHER" id="PTHR42949:SF3">
    <property type="entry name" value="ANAEROBIC GLYCEROL-3-PHOSPHATE DEHYDROGENASE SUBUNIT B"/>
    <property type="match status" value="1"/>
</dbReference>
<keyword evidence="1" id="KW-0560">Oxidoreductase</keyword>
<dbReference type="AlphaFoldDB" id="A0A437M416"/>
<dbReference type="InterPro" id="IPR036188">
    <property type="entry name" value="FAD/NAD-bd_sf"/>
</dbReference>
<dbReference type="EMBL" id="SACL01000007">
    <property type="protein sequence ID" value="RVT92214.1"/>
    <property type="molecule type" value="Genomic_DNA"/>
</dbReference>
<evidence type="ECO:0000313" key="5">
    <source>
        <dbReference type="Proteomes" id="UP000282957"/>
    </source>
</evidence>
<dbReference type="InterPro" id="IPR051691">
    <property type="entry name" value="Metab_Enz_Cyan_OpOx_G3PDH"/>
</dbReference>
<organism evidence="4 5">
    <name type="scientific">Rhodovarius crocodyli</name>
    <dbReference type="NCBI Taxonomy" id="1979269"/>
    <lineage>
        <taxon>Bacteria</taxon>
        <taxon>Pseudomonadati</taxon>
        <taxon>Pseudomonadota</taxon>
        <taxon>Alphaproteobacteria</taxon>
        <taxon>Acetobacterales</taxon>
        <taxon>Roseomonadaceae</taxon>
        <taxon>Rhodovarius</taxon>
    </lineage>
</organism>
<dbReference type="OrthoDB" id="9801699at2"/>
<feature type="domain" description="FAD/NAD(P)-binding" evidence="3">
    <location>
        <begin position="5"/>
        <end position="304"/>
    </location>
</feature>
<dbReference type="PRINTS" id="PR00368">
    <property type="entry name" value="FADPNR"/>
</dbReference>
<protein>
    <submittedName>
        <fullName evidence="4">FAD/NAD(P)-binding oxidoreductase</fullName>
    </submittedName>
</protein>
<keyword evidence="5" id="KW-1185">Reference proteome</keyword>
<dbReference type="GO" id="GO:0016491">
    <property type="term" value="F:oxidoreductase activity"/>
    <property type="evidence" value="ECO:0007669"/>
    <property type="project" value="UniProtKB-KW"/>
</dbReference>
<dbReference type="PIRSF" id="PIRSF037495">
    <property type="entry name" value="Opine_OX_OoxA/HcnB"/>
    <property type="match status" value="1"/>
</dbReference>
<dbReference type="Pfam" id="PF07992">
    <property type="entry name" value="Pyr_redox_2"/>
    <property type="match status" value="1"/>
</dbReference>
<reference evidence="4 5" key="1">
    <citation type="submission" date="2019-01" db="EMBL/GenBank/DDBJ databases">
        <authorList>
            <person name="Chen W.-M."/>
        </authorList>
    </citation>
    <scope>NUCLEOTIDE SEQUENCE [LARGE SCALE GENOMIC DNA]</scope>
    <source>
        <strain evidence="4 5">CCP-6</strain>
    </source>
</reference>
<comment type="caution">
    <text evidence="4">The sequence shown here is derived from an EMBL/GenBank/DDBJ whole genome shotgun (WGS) entry which is preliminary data.</text>
</comment>
<sequence>MAAPRVVIVGAGPAGVRAAERLVAAGLRPTVVDEGMRAGGQIYRQQPPGFTRRPEELYGTEAGRAVAVHGAFAALAGRIDYLPETLAWNIEPGLLHVARDGVARKLPYDAVILATGATDRLLPVPGWTRAGVYSLGGSQVSLKAQACAIGARVAFLGTGPLLYLVASQYLKAGVEVAAVLDTSPASARFKALPLMASRPGLLVKGAALMWKLRGVPILRGVTPLAIDGDDSGVTGIRVKDAGGREHRFAADAVAMGWHLRPETQLADLAGVPFEHDALSGLWMAQVQADGRTAVKGVYLAGDGARILGADGAEIAGTLAATSVLADHGIQVPVAEVVELIGRRAVMDRFRRGLLRAFPWPGHLAAAVPDDTLLCRCEAITAGELRRSASDLGAPEVNRAKALTRVGMGRCQGRYCGPAGQEILAAARGVALPEVGRLRGQAPVKPLSIATVVPLGVEDA</sequence>
<proteinExistence type="predicted"/>
<evidence type="ECO:0000259" key="2">
    <source>
        <dbReference type="Pfam" id="PF04324"/>
    </source>
</evidence>
<evidence type="ECO:0000313" key="4">
    <source>
        <dbReference type="EMBL" id="RVT92214.1"/>
    </source>
</evidence>
<dbReference type="Pfam" id="PF04324">
    <property type="entry name" value="Fer2_BFD"/>
    <property type="match status" value="1"/>
</dbReference>
<feature type="domain" description="BFD-like [2Fe-2S]-binding" evidence="2">
    <location>
        <begin position="373"/>
        <end position="424"/>
    </location>
</feature>
<gene>
    <name evidence="4" type="ORF">EOD42_18535</name>
</gene>
<evidence type="ECO:0000256" key="1">
    <source>
        <dbReference type="ARBA" id="ARBA00023002"/>
    </source>
</evidence>
<accession>A0A437M416</accession>